<dbReference type="CDD" id="cd02798">
    <property type="entry name" value="tRNA_bind_CsaA"/>
    <property type="match status" value="1"/>
</dbReference>
<evidence type="ECO:0000259" key="4">
    <source>
        <dbReference type="PROSITE" id="PS50886"/>
    </source>
</evidence>
<dbReference type="EMBL" id="CP013244">
    <property type="protein sequence ID" value="ANP44976.1"/>
    <property type="molecule type" value="Genomic_DNA"/>
</dbReference>
<dbReference type="InterPro" id="IPR002547">
    <property type="entry name" value="tRNA-bd_dom"/>
</dbReference>
<dbReference type="Gene3D" id="2.40.50.140">
    <property type="entry name" value="Nucleic acid-binding proteins"/>
    <property type="match status" value="1"/>
</dbReference>
<keyword evidence="1 3" id="KW-0820">tRNA-binding</keyword>
<proteinExistence type="predicted"/>
<dbReference type="Proteomes" id="UP000092498">
    <property type="component" value="Chromosome"/>
</dbReference>
<dbReference type="InParanoid" id="A0A1B1AEJ6"/>
<sequence length="122" mass="13580">MADDPQSNARQPIISFDDFMKVDIRLGTIVDVKVFEEAKKAAYQLWIDFGDPLGIKKSSAQVTSNYDIGELLGRRVAAVVNFEPKQIGKFMSEVLCLGFPDRNGNVVLLNVDRPALQGGRMY</sequence>
<dbReference type="FunFam" id="2.40.50.140:FF:000165">
    <property type="entry name" value="Chaperone CsaA"/>
    <property type="match status" value="1"/>
</dbReference>
<dbReference type="Pfam" id="PF01588">
    <property type="entry name" value="tRNA_bind"/>
    <property type="match status" value="1"/>
</dbReference>
<dbReference type="NCBIfam" id="TIGR02222">
    <property type="entry name" value="chap_CsaA"/>
    <property type="match status" value="1"/>
</dbReference>
<evidence type="ECO:0000256" key="1">
    <source>
        <dbReference type="ARBA" id="ARBA00022555"/>
    </source>
</evidence>
<evidence type="ECO:0000313" key="5">
    <source>
        <dbReference type="EMBL" id="ANP44976.1"/>
    </source>
</evidence>
<dbReference type="OrthoDB" id="9794564at2"/>
<dbReference type="PANTHER" id="PTHR11586:SF37">
    <property type="entry name" value="TRNA-BINDING DOMAIN-CONTAINING PROTEIN"/>
    <property type="match status" value="1"/>
</dbReference>
<keyword evidence="2 3" id="KW-0694">RNA-binding</keyword>
<dbReference type="NCBIfam" id="NF007494">
    <property type="entry name" value="PRK10089.1-3"/>
    <property type="match status" value="1"/>
</dbReference>
<reference evidence="5 6" key="1">
    <citation type="submission" date="2015-11" db="EMBL/GenBank/DDBJ databases">
        <title>Whole-Genome Sequence of Candidatus Oderbacter manganicum from the National Park Lower Oder Valley, Germany.</title>
        <authorList>
            <person name="Braun B."/>
            <person name="Liere K."/>
            <person name="Szewzyk U."/>
        </authorList>
    </citation>
    <scope>NUCLEOTIDE SEQUENCE [LARGE SCALE GENOMIC DNA]</scope>
    <source>
        <strain evidence="5 6">OTSz_A_272</strain>
    </source>
</reference>
<dbReference type="PANTHER" id="PTHR11586">
    <property type="entry name" value="TRNA-AMINOACYLATION COFACTOR ARC1 FAMILY MEMBER"/>
    <property type="match status" value="1"/>
</dbReference>
<dbReference type="AlphaFoldDB" id="A0A1B1AEJ6"/>
<dbReference type="RefSeq" id="WP_066767689.1">
    <property type="nucleotide sequence ID" value="NZ_CP013244.1"/>
</dbReference>
<keyword evidence="6" id="KW-1185">Reference proteome</keyword>
<dbReference type="STRING" id="1759059.ATE48_03070"/>
<feature type="domain" description="TRNA-binding" evidence="4">
    <location>
        <begin position="18"/>
        <end position="122"/>
    </location>
</feature>
<dbReference type="InterPro" id="IPR008231">
    <property type="entry name" value="CsaA"/>
</dbReference>
<evidence type="ECO:0000256" key="2">
    <source>
        <dbReference type="ARBA" id="ARBA00022884"/>
    </source>
</evidence>
<name>A0A1B1AEJ6_9PROT</name>
<dbReference type="SUPFAM" id="SSF50249">
    <property type="entry name" value="Nucleic acid-binding proteins"/>
    <property type="match status" value="1"/>
</dbReference>
<accession>A0A1B1AEJ6</accession>
<organism evidence="5 6">
    <name type="scientific">Candidatus Viadribacter manganicus</name>
    <dbReference type="NCBI Taxonomy" id="1759059"/>
    <lineage>
        <taxon>Bacteria</taxon>
        <taxon>Pseudomonadati</taxon>
        <taxon>Pseudomonadota</taxon>
        <taxon>Alphaproteobacteria</taxon>
        <taxon>Hyphomonadales</taxon>
        <taxon>Hyphomonadaceae</taxon>
        <taxon>Candidatus Viadribacter</taxon>
    </lineage>
</organism>
<evidence type="ECO:0000313" key="6">
    <source>
        <dbReference type="Proteomes" id="UP000092498"/>
    </source>
</evidence>
<dbReference type="PROSITE" id="PS50886">
    <property type="entry name" value="TRBD"/>
    <property type="match status" value="1"/>
</dbReference>
<protein>
    <submittedName>
        <fullName evidence="5">tRNA-binding protein</fullName>
    </submittedName>
</protein>
<dbReference type="KEGG" id="cbot:ATE48_03070"/>
<dbReference type="NCBIfam" id="NF007495">
    <property type="entry name" value="PRK10089.1-4"/>
    <property type="match status" value="1"/>
</dbReference>
<dbReference type="GO" id="GO:0000049">
    <property type="term" value="F:tRNA binding"/>
    <property type="evidence" value="ECO:0007669"/>
    <property type="project" value="UniProtKB-UniRule"/>
</dbReference>
<evidence type="ECO:0000256" key="3">
    <source>
        <dbReference type="PROSITE-ProRule" id="PRU00209"/>
    </source>
</evidence>
<dbReference type="InterPro" id="IPR012340">
    <property type="entry name" value="NA-bd_OB-fold"/>
</dbReference>
<gene>
    <name evidence="5" type="ORF">ATE48_03070</name>
</gene>
<dbReference type="InterPro" id="IPR051270">
    <property type="entry name" value="Tyrosine-tRNA_ligase_regulator"/>
</dbReference>